<dbReference type="Pfam" id="PF00069">
    <property type="entry name" value="Pkinase"/>
    <property type="match status" value="1"/>
</dbReference>
<dbReference type="SMART" id="SM00220">
    <property type="entry name" value="S_TKc"/>
    <property type="match status" value="1"/>
</dbReference>
<feature type="compositionally biased region" description="Basic and acidic residues" evidence="8">
    <location>
        <begin position="355"/>
        <end position="379"/>
    </location>
</feature>
<dbReference type="SUPFAM" id="SSF56112">
    <property type="entry name" value="Protein kinase-like (PK-like)"/>
    <property type="match status" value="1"/>
</dbReference>
<evidence type="ECO:0000259" key="9">
    <source>
        <dbReference type="PROSITE" id="PS50011"/>
    </source>
</evidence>
<dbReference type="RefSeq" id="WP_161484413.1">
    <property type="nucleotide sequence ID" value="NZ_WXEW01000019.1"/>
</dbReference>
<dbReference type="InterPro" id="IPR017441">
    <property type="entry name" value="Protein_kinase_ATP_BS"/>
</dbReference>
<dbReference type="AlphaFoldDB" id="A0A7C9J8J2"/>
<keyword evidence="4 7" id="KW-0547">Nucleotide-binding</keyword>
<dbReference type="InterPro" id="IPR000719">
    <property type="entry name" value="Prot_kinase_dom"/>
</dbReference>
<evidence type="ECO:0000256" key="6">
    <source>
        <dbReference type="ARBA" id="ARBA00022840"/>
    </source>
</evidence>
<evidence type="ECO:0000313" key="11">
    <source>
        <dbReference type="Proteomes" id="UP000479526"/>
    </source>
</evidence>
<evidence type="ECO:0000256" key="1">
    <source>
        <dbReference type="ARBA" id="ARBA00012513"/>
    </source>
</evidence>
<evidence type="ECO:0000256" key="3">
    <source>
        <dbReference type="ARBA" id="ARBA00022679"/>
    </source>
</evidence>
<evidence type="ECO:0000256" key="2">
    <source>
        <dbReference type="ARBA" id="ARBA00022527"/>
    </source>
</evidence>
<proteinExistence type="predicted"/>
<dbReference type="Gene3D" id="3.30.200.20">
    <property type="entry name" value="Phosphorylase Kinase, domain 1"/>
    <property type="match status" value="1"/>
</dbReference>
<keyword evidence="6 7" id="KW-0067">ATP-binding</keyword>
<feature type="compositionally biased region" description="Polar residues" evidence="8">
    <location>
        <begin position="345"/>
        <end position="354"/>
    </location>
</feature>
<dbReference type="PROSITE" id="PS50011">
    <property type="entry name" value="PROTEIN_KINASE_DOM"/>
    <property type="match status" value="1"/>
</dbReference>
<dbReference type="GO" id="GO:0004674">
    <property type="term" value="F:protein serine/threonine kinase activity"/>
    <property type="evidence" value="ECO:0007669"/>
    <property type="project" value="UniProtKB-KW"/>
</dbReference>
<dbReference type="CDD" id="cd14014">
    <property type="entry name" value="STKc_PknB_like"/>
    <property type="match status" value="1"/>
</dbReference>
<evidence type="ECO:0000256" key="4">
    <source>
        <dbReference type="ARBA" id="ARBA00022741"/>
    </source>
</evidence>
<dbReference type="InterPro" id="IPR011009">
    <property type="entry name" value="Kinase-like_dom_sf"/>
</dbReference>
<name>A0A7C9J8J2_9ACTN</name>
<evidence type="ECO:0000256" key="8">
    <source>
        <dbReference type="SAM" id="MobiDB-lite"/>
    </source>
</evidence>
<keyword evidence="3" id="KW-0808">Transferase</keyword>
<feature type="domain" description="Protein kinase" evidence="9">
    <location>
        <begin position="15"/>
        <end position="271"/>
    </location>
</feature>
<dbReference type="PROSITE" id="PS00107">
    <property type="entry name" value="PROTEIN_KINASE_ATP"/>
    <property type="match status" value="1"/>
</dbReference>
<protein>
    <recommendedName>
        <fullName evidence="1">non-specific serine/threonine protein kinase</fullName>
        <ecNumber evidence="1">2.7.11.1</ecNumber>
    </recommendedName>
</protein>
<dbReference type="EMBL" id="WXEW01000019">
    <property type="protein sequence ID" value="NAS27487.1"/>
    <property type="molecule type" value="Genomic_DNA"/>
</dbReference>
<organism evidence="10 11">
    <name type="scientific">Herbidospora solisilvae</name>
    <dbReference type="NCBI Taxonomy" id="2696284"/>
    <lineage>
        <taxon>Bacteria</taxon>
        <taxon>Bacillati</taxon>
        <taxon>Actinomycetota</taxon>
        <taxon>Actinomycetes</taxon>
        <taxon>Streptosporangiales</taxon>
        <taxon>Streptosporangiaceae</taxon>
        <taxon>Herbidospora</taxon>
    </lineage>
</organism>
<accession>A0A7C9J8J2</accession>
<dbReference type="InterPro" id="IPR008271">
    <property type="entry name" value="Ser/Thr_kinase_AS"/>
</dbReference>
<dbReference type="PROSITE" id="PS00108">
    <property type="entry name" value="PROTEIN_KINASE_ST"/>
    <property type="match status" value="1"/>
</dbReference>
<keyword evidence="5 10" id="KW-0418">Kinase</keyword>
<evidence type="ECO:0000313" key="10">
    <source>
        <dbReference type="EMBL" id="NAS27487.1"/>
    </source>
</evidence>
<dbReference type="Proteomes" id="UP000479526">
    <property type="component" value="Unassembled WGS sequence"/>
</dbReference>
<feature type="region of interest" description="Disordered" evidence="8">
    <location>
        <begin position="331"/>
        <end position="455"/>
    </location>
</feature>
<dbReference type="PANTHER" id="PTHR43289">
    <property type="entry name" value="MITOGEN-ACTIVATED PROTEIN KINASE KINASE KINASE 20-RELATED"/>
    <property type="match status" value="1"/>
</dbReference>
<evidence type="ECO:0000256" key="7">
    <source>
        <dbReference type="PROSITE-ProRule" id="PRU10141"/>
    </source>
</evidence>
<reference evidence="10 11" key="1">
    <citation type="submission" date="2020-01" db="EMBL/GenBank/DDBJ databases">
        <title>Herbidospora sp. NEAU-GS84 nov., a novel actinomycete isolated from soil.</title>
        <authorList>
            <person name="Han L."/>
        </authorList>
    </citation>
    <scope>NUCLEOTIDE SEQUENCE [LARGE SCALE GENOMIC DNA]</scope>
    <source>
        <strain evidence="10 11">NEAU-GS84</strain>
    </source>
</reference>
<feature type="binding site" evidence="7">
    <location>
        <position position="44"/>
    </location>
    <ligand>
        <name>ATP</name>
        <dbReference type="ChEBI" id="CHEBI:30616"/>
    </ligand>
</feature>
<dbReference type="EC" id="2.7.11.1" evidence="1"/>
<feature type="compositionally biased region" description="Acidic residues" evidence="8">
    <location>
        <begin position="404"/>
        <end position="430"/>
    </location>
</feature>
<dbReference type="Gene3D" id="1.10.510.10">
    <property type="entry name" value="Transferase(Phosphotransferase) domain 1"/>
    <property type="match status" value="1"/>
</dbReference>
<dbReference type="PANTHER" id="PTHR43289:SF6">
    <property type="entry name" value="SERINE_THREONINE-PROTEIN KINASE NEKL-3"/>
    <property type="match status" value="1"/>
</dbReference>
<comment type="caution">
    <text evidence="10">The sequence shown here is derived from an EMBL/GenBank/DDBJ whole genome shotgun (WGS) entry which is preliminary data.</text>
</comment>
<keyword evidence="11" id="KW-1185">Reference proteome</keyword>
<keyword evidence="2" id="KW-0723">Serine/threonine-protein kinase</keyword>
<sequence length="455" mass="48634">MPESQTSDRIVASRYRLIEPLGRGGMGTVWRALDETLEREVAVKELNADLSGADREIFTIRTLREARAAGRVSHPAVAAVYDVFEEGGHPWIVMQYVPSTTLGALIRDEGPMRPHRVATIGLQVLSALKAAHQAGVLHRDVKPDNVLITPDGRAVLTDFGIAAMEDDSPVTRTGSLVGTPAFISPERAAGGRAVRASDLWSLGVTLFLAVEGRSPFHRGHAMASLAAVMYEPYGQLYRAGPLTPVLHGLLEKDPARRMTAVEAESHLHNIVSGITSEPTAPFIPVPPPPPVKGSPRRRWPFTAVVSAVLAVGLSAGTVAYMTAGDAPVSPADTIPAQVPAKKKATSTPEPTSEATAEKTADEEPEARPTDRAQGDRQPERAQAPSPKASPSGRSSEKSSPPDEKSEEEPSPTQEPTEEPTEEPPMEENTGEETQGSQENQSLESTGQLEGRLPDE</sequence>
<feature type="compositionally biased region" description="Polar residues" evidence="8">
    <location>
        <begin position="434"/>
        <end position="447"/>
    </location>
</feature>
<evidence type="ECO:0000256" key="5">
    <source>
        <dbReference type="ARBA" id="ARBA00022777"/>
    </source>
</evidence>
<dbReference type="GO" id="GO:0005524">
    <property type="term" value="F:ATP binding"/>
    <property type="evidence" value="ECO:0007669"/>
    <property type="project" value="UniProtKB-UniRule"/>
</dbReference>
<gene>
    <name evidence="10" type="ORF">GT755_38200</name>
</gene>
<feature type="compositionally biased region" description="Basic and acidic residues" evidence="8">
    <location>
        <begin position="394"/>
        <end position="403"/>
    </location>
</feature>